<feature type="compositionally biased region" description="Basic and acidic residues" evidence="3">
    <location>
        <begin position="114"/>
        <end position="124"/>
    </location>
</feature>
<dbReference type="Gene3D" id="3.80.10.10">
    <property type="entry name" value="Ribonuclease Inhibitor"/>
    <property type="match status" value="1"/>
</dbReference>
<dbReference type="AlphaFoldDB" id="A0A9P4IHW3"/>
<dbReference type="Proteomes" id="UP000799772">
    <property type="component" value="Unassembled WGS sequence"/>
</dbReference>
<comment type="caution">
    <text evidence="4">The sequence shown here is derived from an EMBL/GenBank/DDBJ whole genome shotgun (WGS) entry which is preliminary data.</text>
</comment>
<keyword evidence="5" id="KW-1185">Reference proteome</keyword>
<dbReference type="GO" id="GO:0005737">
    <property type="term" value="C:cytoplasm"/>
    <property type="evidence" value="ECO:0007669"/>
    <property type="project" value="TreeGrafter"/>
</dbReference>
<keyword evidence="1" id="KW-0433">Leucine-rich repeat</keyword>
<evidence type="ECO:0000256" key="1">
    <source>
        <dbReference type="ARBA" id="ARBA00022614"/>
    </source>
</evidence>
<evidence type="ECO:0000313" key="4">
    <source>
        <dbReference type="EMBL" id="KAF2100293.1"/>
    </source>
</evidence>
<dbReference type="InterPro" id="IPR050216">
    <property type="entry name" value="LRR_domain-containing"/>
</dbReference>
<dbReference type="OrthoDB" id="1394818at2759"/>
<dbReference type="SUPFAM" id="SSF52058">
    <property type="entry name" value="L domain-like"/>
    <property type="match status" value="1"/>
</dbReference>
<feature type="region of interest" description="Disordered" evidence="3">
    <location>
        <begin position="13"/>
        <end position="68"/>
    </location>
</feature>
<accession>A0A9P4IHW3</accession>
<dbReference type="PANTHER" id="PTHR48051">
    <property type="match status" value="1"/>
</dbReference>
<evidence type="ECO:0008006" key="6">
    <source>
        <dbReference type="Google" id="ProtNLM"/>
    </source>
</evidence>
<feature type="compositionally biased region" description="Polar residues" evidence="3">
    <location>
        <begin position="446"/>
        <end position="473"/>
    </location>
</feature>
<feature type="compositionally biased region" description="Polar residues" evidence="3">
    <location>
        <begin position="103"/>
        <end position="112"/>
    </location>
</feature>
<evidence type="ECO:0000256" key="3">
    <source>
        <dbReference type="SAM" id="MobiDB-lite"/>
    </source>
</evidence>
<dbReference type="InterPro" id="IPR032675">
    <property type="entry name" value="LRR_dom_sf"/>
</dbReference>
<evidence type="ECO:0000256" key="2">
    <source>
        <dbReference type="ARBA" id="ARBA00022737"/>
    </source>
</evidence>
<name>A0A9P4IHW3_9PEZI</name>
<dbReference type="PANTHER" id="PTHR48051:SF46">
    <property type="entry name" value="LEUCINE RICH REPEAT-CONTAINING DOMAIN PROTEIN"/>
    <property type="match status" value="1"/>
</dbReference>
<feature type="compositionally biased region" description="Polar residues" evidence="3">
    <location>
        <begin position="37"/>
        <end position="49"/>
    </location>
</feature>
<feature type="compositionally biased region" description="Low complexity" evidence="3">
    <location>
        <begin position="405"/>
        <end position="423"/>
    </location>
</feature>
<gene>
    <name evidence="4" type="ORF">NA57DRAFT_54385</name>
</gene>
<proteinExistence type="predicted"/>
<dbReference type="InterPro" id="IPR001611">
    <property type="entry name" value="Leu-rich_rpt"/>
</dbReference>
<organism evidence="4 5">
    <name type="scientific">Rhizodiscina lignyota</name>
    <dbReference type="NCBI Taxonomy" id="1504668"/>
    <lineage>
        <taxon>Eukaryota</taxon>
        <taxon>Fungi</taxon>
        <taxon>Dikarya</taxon>
        <taxon>Ascomycota</taxon>
        <taxon>Pezizomycotina</taxon>
        <taxon>Dothideomycetes</taxon>
        <taxon>Pleosporomycetidae</taxon>
        <taxon>Aulographales</taxon>
        <taxon>Rhizodiscinaceae</taxon>
        <taxon>Rhizodiscina</taxon>
    </lineage>
</organism>
<protein>
    <recommendedName>
        <fullName evidence="6">Leucine-rich repeat-containing protein sog2</fullName>
    </recommendedName>
</protein>
<feature type="region of interest" description="Disordered" evidence="3">
    <location>
        <begin position="374"/>
        <end position="531"/>
    </location>
</feature>
<sequence length="935" mass="100909">MLPDLDEILRRLDSVDLSPPHSAPLNTRPPLLDKSSQESISKIVSTDSAHQPVAGPVSSPLITTSMNNPSLMKPTSRYFSGGKEVSEAAILMASEAIREAKNKSPQTFTAPSAQDEKGDERDGMDFDDEPYDDAEADVIDAVATDVDKISTGVQPRPKAFAQFKNDGLDLNLAAGRTGVRLTRLPLAIVHKTGPNLLRLQLSGNNLNAEQALPKGFAECRKLYYLKLEQCNLQYIPRPVYLPPKLVILDVSNNHISAIPTGLVLLQRLRIFSIAHNELKRLPGFLAQLPELQTLQIADNPLEEPPRLVWDKRIPENQGLSDQDITKRVLDWLSENREDEFVDIENWRKGRENEMGVDPAADTYATASSSKLSLSSIATTSLSTERDSTRRRAGLAPPPLNISKISLPFTASSLTSSTTPTSASQNLAASPIEPASATSSSFAFDFPQTSTQPAGTLSPERPSTSFSMSSNTTARMRPSPRTFENSPSSSSALDPGTPIVRPATSHAPRSIELDVHARIERRRPRPGPALDTHTQNRLQLRLIKAQAIAYNSYANIIRGILNNANESNPGIFSNVLDDAAKVRDTLAAIRAVTSDIIAEIEEAQQEDIPHGTPFVDAMEQEHAQVGQDFRVIVDFLLDVAEILPERIVNQIVHANEVVDWELTQALIERGMVPAGGHSALPPGPSHVGQGLASLARGSADGTVTFSFMGRTVIAGPIPEEPEEEQEDYQEEARAQSVTPSAMRSRDEQLHMALHNLLDAVSSSTDTIRRGLSEYMSSGAQRNASSEARTAFTNATMKLQEAEDAAKALTEQLSYVDASSPVGLQQPTNELLNTVSDLILNLALVMRSNPELQRAGKAPAGQLRTAAKAVVEALGAPASARRINTSAAAAEGVTGGNTPVTPLGAALGPGPSRLVGKDTSGVFKRIEEMNKRAGGRF</sequence>
<dbReference type="EMBL" id="ML978124">
    <property type="protein sequence ID" value="KAF2100293.1"/>
    <property type="molecule type" value="Genomic_DNA"/>
</dbReference>
<reference evidence="4" key="1">
    <citation type="journal article" date="2020" name="Stud. Mycol.">
        <title>101 Dothideomycetes genomes: a test case for predicting lifestyles and emergence of pathogens.</title>
        <authorList>
            <person name="Haridas S."/>
            <person name="Albert R."/>
            <person name="Binder M."/>
            <person name="Bloem J."/>
            <person name="Labutti K."/>
            <person name="Salamov A."/>
            <person name="Andreopoulos B."/>
            <person name="Baker S."/>
            <person name="Barry K."/>
            <person name="Bills G."/>
            <person name="Bluhm B."/>
            <person name="Cannon C."/>
            <person name="Castanera R."/>
            <person name="Culley D."/>
            <person name="Daum C."/>
            <person name="Ezra D."/>
            <person name="Gonzalez J."/>
            <person name="Henrissat B."/>
            <person name="Kuo A."/>
            <person name="Liang C."/>
            <person name="Lipzen A."/>
            <person name="Lutzoni F."/>
            <person name="Magnuson J."/>
            <person name="Mondo S."/>
            <person name="Nolan M."/>
            <person name="Ohm R."/>
            <person name="Pangilinan J."/>
            <person name="Park H.-J."/>
            <person name="Ramirez L."/>
            <person name="Alfaro M."/>
            <person name="Sun H."/>
            <person name="Tritt A."/>
            <person name="Yoshinaga Y."/>
            <person name="Zwiers L.-H."/>
            <person name="Turgeon B."/>
            <person name="Goodwin S."/>
            <person name="Spatafora J."/>
            <person name="Crous P."/>
            <person name="Grigoriev I."/>
        </authorList>
    </citation>
    <scope>NUCLEOTIDE SEQUENCE</scope>
    <source>
        <strain evidence="4">CBS 133067</strain>
    </source>
</reference>
<feature type="compositionally biased region" description="Low complexity" evidence="3">
    <location>
        <begin position="434"/>
        <end position="445"/>
    </location>
</feature>
<keyword evidence="2" id="KW-0677">Repeat</keyword>
<feature type="compositionally biased region" description="Basic and acidic residues" evidence="3">
    <location>
        <begin position="508"/>
        <end position="517"/>
    </location>
</feature>
<feature type="region of interest" description="Disordered" evidence="3">
    <location>
        <begin position="100"/>
        <end position="130"/>
    </location>
</feature>
<dbReference type="Pfam" id="PF13855">
    <property type="entry name" value="LRR_8"/>
    <property type="match status" value="1"/>
</dbReference>
<evidence type="ECO:0000313" key="5">
    <source>
        <dbReference type="Proteomes" id="UP000799772"/>
    </source>
</evidence>
<dbReference type="PROSITE" id="PS51450">
    <property type="entry name" value="LRR"/>
    <property type="match status" value="1"/>
</dbReference>
<feature type="compositionally biased region" description="Polar residues" evidence="3">
    <location>
        <begin position="481"/>
        <end position="491"/>
    </location>
</feature>